<accession>A0A8S0WA83</accession>
<evidence type="ECO:0000313" key="1">
    <source>
        <dbReference type="EMBL" id="CAA9890559.1"/>
    </source>
</evidence>
<sequence length="56" mass="6414">MIVKFIVAGSILALRIYNPANAYRILKRISATLNIQLEKIKPVFLTGPECKFDHRQ</sequence>
<comment type="caution">
    <text evidence="1">The sequence shown here is derived from an EMBL/GenBank/DDBJ whole genome shotgun (WGS) entry which is preliminary data.</text>
</comment>
<dbReference type="Proteomes" id="UP000494216">
    <property type="component" value="Unassembled WGS sequence"/>
</dbReference>
<gene>
    <name evidence="1" type="ORF">METHB2_240032</name>
</gene>
<name>A0A8S0WA83_9GAMM</name>
<proteinExistence type="predicted"/>
<reference evidence="1 2" key="1">
    <citation type="submission" date="2020-02" db="EMBL/GenBank/DDBJ databases">
        <authorList>
            <person name="Hogendoorn C."/>
        </authorList>
    </citation>
    <scope>NUCLEOTIDE SEQUENCE [LARGE SCALE GENOMIC DNA]</scope>
    <source>
        <strain evidence="1">METHB21</strain>
    </source>
</reference>
<dbReference type="AlphaFoldDB" id="A0A8S0WA83"/>
<protein>
    <submittedName>
        <fullName evidence="1">Uncharacterized protein</fullName>
    </submittedName>
</protein>
<organism evidence="1 2">
    <name type="scientific">Candidatus Methylobacter favarea</name>
    <dbReference type="NCBI Taxonomy" id="2707345"/>
    <lineage>
        <taxon>Bacteria</taxon>
        <taxon>Pseudomonadati</taxon>
        <taxon>Pseudomonadota</taxon>
        <taxon>Gammaproteobacteria</taxon>
        <taxon>Methylococcales</taxon>
        <taxon>Methylococcaceae</taxon>
        <taxon>Methylobacter</taxon>
    </lineage>
</organism>
<dbReference type="EMBL" id="CADCXN010000052">
    <property type="protein sequence ID" value="CAA9890559.1"/>
    <property type="molecule type" value="Genomic_DNA"/>
</dbReference>
<keyword evidence="2" id="KW-1185">Reference proteome</keyword>
<evidence type="ECO:0000313" key="2">
    <source>
        <dbReference type="Proteomes" id="UP000494216"/>
    </source>
</evidence>